<keyword evidence="3" id="KW-1185">Reference proteome</keyword>
<comment type="caution">
    <text evidence="2">The sequence shown here is derived from an EMBL/GenBank/DDBJ whole genome shotgun (WGS) entry which is preliminary data.</text>
</comment>
<evidence type="ECO:0000313" key="3">
    <source>
        <dbReference type="Proteomes" id="UP001165136"/>
    </source>
</evidence>
<proteinExistence type="predicted"/>
<gene>
    <name evidence="2" type="ORF">Atai01_70620</name>
</gene>
<organism evidence="2 3">
    <name type="scientific">Amycolatopsis taiwanensis</name>
    <dbReference type="NCBI Taxonomy" id="342230"/>
    <lineage>
        <taxon>Bacteria</taxon>
        <taxon>Bacillati</taxon>
        <taxon>Actinomycetota</taxon>
        <taxon>Actinomycetes</taxon>
        <taxon>Pseudonocardiales</taxon>
        <taxon>Pseudonocardiaceae</taxon>
        <taxon>Amycolatopsis</taxon>
    </lineage>
</organism>
<evidence type="ECO:0008006" key="4">
    <source>
        <dbReference type="Google" id="ProtNLM"/>
    </source>
</evidence>
<evidence type="ECO:0000313" key="2">
    <source>
        <dbReference type="EMBL" id="GLY70443.1"/>
    </source>
</evidence>
<protein>
    <recommendedName>
        <fullName evidence="4">Septum formation initiator</fullName>
    </recommendedName>
</protein>
<sequence>MASGWLLAAVATAAIGTVALDIVGSGILGPQNQPLTEADVNQALASARAAQPPVSSTTPVTTAPTTTTTTPASPHGLNTPGGSLVAACDGDQVTLLSWSPAQGFRTDGGVARGPAPTASIKFKSGKTEIRVTVSCRNGEPVADTATDDH</sequence>
<reference evidence="2" key="1">
    <citation type="submission" date="2023-03" db="EMBL/GenBank/DDBJ databases">
        <title>Amycolatopsis taiwanensis NBRC 103393.</title>
        <authorList>
            <person name="Ichikawa N."/>
            <person name="Sato H."/>
            <person name="Tonouchi N."/>
        </authorList>
    </citation>
    <scope>NUCLEOTIDE SEQUENCE</scope>
    <source>
        <strain evidence="2">NBRC 103393</strain>
    </source>
</reference>
<dbReference type="EMBL" id="BSTI01000023">
    <property type="protein sequence ID" value="GLY70443.1"/>
    <property type="molecule type" value="Genomic_DNA"/>
</dbReference>
<feature type="compositionally biased region" description="Low complexity" evidence="1">
    <location>
        <begin position="52"/>
        <end position="74"/>
    </location>
</feature>
<feature type="region of interest" description="Disordered" evidence="1">
    <location>
        <begin position="46"/>
        <end position="83"/>
    </location>
</feature>
<dbReference type="AlphaFoldDB" id="A0A9W6R712"/>
<dbReference type="Proteomes" id="UP001165136">
    <property type="component" value="Unassembled WGS sequence"/>
</dbReference>
<name>A0A9W6R712_9PSEU</name>
<evidence type="ECO:0000256" key="1">
    <source>
        <dbReference type="SAM" id="MobiDB-lite"/>
    </source>
</evidence>
<accession>A0A9W6R712</accession>